<evidence type="ECO:0000313" key="3">
    <source>
        <dbReference type="Proteomes" id="UP001612915"/>
    </source>
</evidence>
<dbReference type="SUPFAM" id="SSF54593">
    <property type="entry name" value="Glyoxalase/Bleomycin resistance protein/Dihydroxybiphenyl dioxygenase"/>
    <property type="match status" value="1"/>
</dbReference>
<dbReference type="Gene3D" id="3.30.720.120">
    <property type="match status" value="1"/>
</dbReference>
<dbReference type="EMBL" id="JBITLV010000002">
    <property type="protein sequence ID" value="MFI7587231.1"/>
    <property type="molecule type" value="Genomic_DNA"/>
</dbReference>
<proteinExistence type="predicted"/>
<feature type="domain" description="VOC" evidence="1">
    <location>
        <begin position="4"/>
        <end position="125"/>
    </location>
</feature>
<dbReference type="InterPro" id="IPR037523">
    <property type="entry name" value="VOC_core"/>
</dbReference>
<reference evidence="2 3" key="1">
    <citation type="submission" date="2024-10" db="EMBL/GenBank/DDBJ databases">
        <title>The Natural Products Discovery Center: Release of the First 8490 Sequenced Strains for Exploring Actinobacteria Biosynthetic Diversity.</title>
        <authorList>
            <person name="Kalkreuter E."/>
            <person name="Kautsar S.A."/>
            <person name="Yang D."/>
            <person name="Bader C.D."/>
            <person name="Teijaro C.N."/>
            <person name="Fluegel L."/>
            <person name="Davis C.M."/>
            <person name="Simpson J.R."/>
            <person name="Lauterbach L."/>
            <person name="Steele A.D."/>
            <person name="Gui C."/>
            <person name="Meng S."/>
            <person name="Li G."/>
            <person name="Viehrig K."/>
            <person name="Ye F."/>
            <person name="Su P."/>
            <person name="Kiefer A.F."/>
            <person name="Nichols A."/>
            <person name="Cepeda A.J."/>
            <person name="Yan W."/>
            <person name="Fan B."/>
            <person name="Jiang Y."/>
            <person name="Adhikari A."/>
            <person name="Zheng C.-J."/>
            <person name="Schuster L."/>
            <person name="Cowan T.M."/>
            <person name="Smanski M.J."/>
            <person name="Chevrette M.G."/>
            <person name="De Carvalho L.P.S."/>
            <person name="Shen B."/>
        </authorList>
    </citation>
    <scope>NUCLEOTIDE SEQUENCE [LARGE SCALE GENOMIC DNA]</scope>
    <source>
        <strain evidence="2 3">NPDC049639</strain>
    </source>
</reference>
<dbReference type="InterPro" id="IPR029068">
    <property type="entry name" value="Glyas_Bleomycin-R_OHBP_Dase"/>
</dbReference>
<protein>
    <submittedName>
        <fullName evidence="2">VOC family protein</fullName>
    </submittedName>
</protein>
<dbReference type="Gene3D" id="3.30.720.110">
    <property type="match status" value="1"/>
</dbReference>
<comment type="caution">
    <text evidence="2">The sequence shown here is derived from an EMBL/GenBank/DDBJ whole genome shotgun (WGS) entry which is preliminary data.</text>
</comment>
<keyword evidence="3" id="KW-1185">Reference proteome</keyword>
<dbReference type="Proteomes" id="UP001612915">
    <property type="component" value="Unassembled WGS sequence"/>
</dbReference>
<organism evidence="2 3">
    <name type="scientific">Spongisporangium articulatum</name>
    <dbReference type="NCBI Taxonomy" id="3362603"/>
    <lineage>
        <taxon>Bacteria</taxon>
        <taxon>Bacillati</taxon>
        <taxon>Actinomycetota</taxon>
        <taxon>Actinomycetes</taxon>
        <taxon>Kineosporiales</taxon>
        <taxon>Kineosporiaceae</taxon>
        <taxon>Spongisporangium</taxon>
    </lineage>
</organism>
<dbReference type="Pfam" id="PF00903">
    <property type="entry name" value="Glyoxalase"/>
    <property type="match status" value="1"/>
</dbReference>
<dbReference type="RefSeq" id="WP_398278446.1">
    <property type="nucleotide sequence ID" value="NZ_JBITLV010000002.1"/>
</dbReference>
<evidence type="ECO:0000259" key="1">
    <source>
        <dbReference type="PROSITE" id="PS51819"/>
    </source>
</evidence>
<dbReference type="InterPro" id="IPR004360">
    <property type="entry name" value="Glyas_Fos-R_dOase_dom"/>
</dbReference>
<evidence type="ECO:0000313" key="2">
    <source>
        <dbReference type="EMBL" id="MFI7587231.1"/>
    </source>
</evidence>
<accession>A0ABW8ALK2</accession>
<gene>
    <name evidence="2" type="ORF">ACIB24_09175</name>
</gene>
<sequence>MQAQNLGLVLPAADVPGAAEFYTAHLGFTAHVVLSWYASLGHPDVPGAFVDLVRTGHPAAGAAQAPAGGARGVMLALLVADVDAEYRRLRAAGLELLTEVTDEPWGQRRFQLQGPDAVVVELVQRTAPDAEWLAANP</sequence>
<name>A0ABW8ALK2_9ACTN</name>
<dbReference type="PROSITE" id="PS51819">
    <property type="entry name" value="VOC"/>
    <property type="match status" value="1"/>
</dbReference>